<dbReference type="Proteomes" id="UP001519064">
    <property type="component" value="Unassembled WGS sequence"/>
</dbReference>
<accession>A0ABS3XIC9</accession>
<reference evidence="4 5" key="1">
    <citation type="submission" date="2020-11" db="EMBL/GenBank/DDBJ databases">
        <title>Streptomyces spirodelae sp. nov., isolated from duckweed.</title>
        <authorList>
            <person name="Saimee Y."/>
            <person name="Duangmal K."/>
        </authorList>
    </citation>
    <scope>NUCLEOTIDE SEQUENCE [LARGE SCALE GENOMIC DNA]</scope>
    <source>
        <strain evidence="4 5">S16-07</strain>
    </source>
</reference>
<evidence type="ECO:0000256" key="1">
    <source>
        <dbReference type="SAM" id="MobiDB-lite"/>
    </source>
</evidence>
<evidence type="ECO:0000256" key="2">
    <source>
        <dbReference type="SAM" id="Phobius"/>
    </source>
</evidence>
<feature type="transmembrane region" description="Helical" evidence="2">
    <location>
        <begin position="101"/>
        <end position="134"/>
    </location>
</feature>
<keyword evidence="2" id="KW-0472">Membrane</keyword>
<dbReference type="Pfam" id="PF13828">
    <property type="entry name" value="DUF4190"/>
    <property type="match status" value="1"/>
</dbReference>
<keyword evidence="5" id="KW-1185">Reference proteome</keyword>
<feature type="compositionally biased region" description="Low complexity" evidence="1">
    <location>
        <begin position="1"/>
        <end position="10"/>
    </location>
</feature>
<proteinExistence type="predicted"/>
<dbReference type="RefSeq" id="WP_209242410.1">
    <property type="nucleotide sequence ID" value="NZ_JADKMA010000170.1"/>
</dbReference>
<keyword evidence="2" id="KW-0812">Transmembrane</keyword>
<sequence length="208" mass="19845">MDKGAGHLPPAGAPGQGSGVNGTGQGDGKPPPIPPAPNGPGRSYGAQPPPGYGAVGGHGASGGYGGYSGYGGQGAGAAYTPYAPYGYGWQGPPPPIGKSVAAMVVGIASVVLVITCWGSFLAVFSSVVALCLGVSARRGVERGELGGGGQATAGFVLGIVGLVLSVVISTLLVLSLTVWADDSGGGSGGGSGDSYDARGAHVPVLVTG</sequence>
<dbReference type="EMBL" id="JADKMA010000170">
    <property type="protein sequence ID" value="MBO8195168.1"/>
    <property type="molecule type" value="Genomic_DNA"/>
</dbReference>
<evidence type="ECO:0000313" key="4">
    <source>
        <dbReference type="EMBL" id="MBO8195168.1"/>
    </source>
</evidence>
<organism evidence="4 5">
    <name type="scientific">Streptomyces oryzae</name>
    <dbReference type="NCBI Taxonomy" id="1434886"/>
    <lineage>
        <taxon>Bacteria</taxon>
        <taxon>Bacillati</taxon>
        <taxon>Actinomycetota</taxon>
        <taxon>Actinomycetes</taxon>
        <taxon>Kitasatosporales</taxon>
        <taxon>Streptomycetaceae</taxon>
        <taxon>Streptomyces</taxon>
    </lineage>
</organism>
<feature type="domain" description="DUF4190" evidence="3">
    <location>
        <begin position="100"/>
        <end position="167"/>
    </location>
</feature>
<feature type="compositionally biased region" description="Gly residues" evidence="1">
    <location>
        <begin position="14"/>
        <end position="27"/>
    </location>
</feature>
<evidence type="ECO:0000313" key="5">
    <source>
        <dbReference type="Proteomes" id="UP001519064"/>
    </source>
</evidence>
<feature type="compositionally biased region" description="Pro residues" evidence="1">
    <location>
        <begin position="29"/>
        <end position="38"/>
    </location>
</feature>
<name>A0ABS3XIC9_9ACTN</name>
<protein>
    <submittedName>
        <fullName evidence="4">DUF4190 domain-containing protein</fullName>
    </submittedName>
</protein>
<gene>
    <name evidence="4" type="ORF">ITI46_26470</name>
</gene>
<feature type="transmembrane region" description="Helical" evidence="2">
    <location>
        <begin position="155"/>
        <end position="180"/>
    </location>
</feature>
<dbReference type="InterPro" id="IPR025241">
    <property type="entry name" value="DUF4190"/>
</dbReference>
<comment type="caution">
    <text evidence="4">The sequence shown here is derived from an EMBL/GenBank/DDBJ whole genome shotgun (WGS) entry which is preliminary data.</text>
</comment>
<evidence type="ECO:0000259" key="3">
    <source>
        <dbReference type="Pfam" id="PF13828"/>
    </source>
</evidence>
<keyword evidence="2" id="KW-1133">Transmembrane helix</keyword>
<feature type="region of interest" description="Disordered" evidence="1">
    <location>
        <begin position="1"/>
        <end position="52"/>
    </location>
</feature>